<feature type="domain" description="C2H2-type" evidence="3">
    <location>
        <begin position="241"/>
        <end position="269"/>
    </location>
</feature>
<dbReference type="Pfam" id="PF00096">
    <property type="entry name" value="zf-C2H2"/>
    <property type="match status" value="1"/>
</dbReference>
<dbReference type="Proteomes" id="UP000695000">
    <property type="component" value="Unplaced"/>
</dbReference>
<feature type="compositionally biased region" description="Basic and acidic residues" evidence="2">
    <location>
        <begin position="630"/>
        <end position="640"/>
    </location>
</feature>
<evidence type="ECO:0000313" key="4">
    <source>
        <dbReference type="Proteomes" id="UP000695000"/>
    </source>
</evidence>
<reference evidence="5" key="1">
    <citation type="submission" date="2025-08" db="UniProtKB">
        <authorList>
            <consortium name="RefSeq"/>
        </authorList>
    </citation>
    <scope>IDENTIFICATION</scope>
    <source>
        <tissue evidence="5">Whole Larva</tissue>
    </source>
</reference>
<evidence type="ECO:0000313" key="5">
    <source>
        <dbReference type="RefSeq" id="XP_017787183.1"/>
    </source>
</evidence>
<feature type="domain" description="C2H2-type" evidence="3">
    <location>
        <begin position="349"/>
        <end position="379"/>
    </location>
</feature>
<accession>A0ABM1NK33</accession>
<keyword evidence="1" id="KW-0863">Zinc-finger</keyword>
<dbReference type="PANTHER" id="PTHR21020:SF0">
    <property type="entry name" value="ZINC FINGER PROTEIN 800"/>
    <property type="match status" value="1"/>
</dbReference>
<keyword evidence="4" id="KW-1185">Reference proteome</keyword>
<feature type="region of interest" description="Disordered" evidence="2">
    <location>
        <begin position="669"/>
        <end position="751"/>
    </location>
</feature>
<sequence length="751" mass="85085">MSSNKSKYKAKKQLQTTLGKAPKKYTSVDISHLRKPIDTSVIGLRQVLHLFETATNEVRNYITYECDVLYECKTCRTIYRSLANFILHKRDYCKDSCRKPTDESDEPPADVMGNSAINLCDDGDMLKFDGDKSRLNAVLSRLRKRQESQEIFDEVSGKDFSSENVVEDREELAKKGAIALEEINGNLSCVFQTLINNVPKDNQEFRINEAMEIHSILNNDEVILGPDGKALSRPDIEGFDFGCEVCKQNFATKKSLIHHVKCKHNNSKEMYLCPEYGCKGNYFPTTYSVFRHLHKVHRKSPMQYKRLRSQIQRNTIKNTTLSNYKDQILIREERNLAKFEEVDLLDSSQVCTRCGKKFERKAALQSHMQLCKTLTSLQQSGKEVKVTEKLRGSQKRKQSFNQIKSIKKGKPSVEPEKSTTTDAKDEEDSSDDVVFVQTDVVEPETIILDEVDETPPVAVAAESDDVEMVMESSGTATTAASTGGEDPLVCEEVVLESDTEEDRGQQQVTLEGKAAPYIDLSQFRCTTCECNFKHQSGLMQHMATHFKWFKYQCHICLFKSYNRSTCEDHVKSYHKSNNSKNVVTELPIEETIRISTDFQALSYAPVEKFIIKTKNATTQICKSNRHPRKSSCEEKDEEKTSSSNGVVKEAWKVIESKTSNGLVLKLKAASNGEKSASPASPHPSSPSPSAATPEEQQQTAPTKPAENEQQSEENNMHKMIMEVIFGPEMSSRPIRNRVTSKKNDFIYYEKP</sequence>
<feature type="compositionally biased region" description="Basic and acidic residues" evidence="2">
    <location>
        <begin position="741"/>
        <end position="751"/>
    </location>
</feature>
<dbReference type="InterPro" id="IPR013087">
    <property type="entry name" value="Znf_C2H2_type"/>
</dbReference>
<keyword evidence="1" id="KW-0862">Zinc</keyword>
<protein>
    <submittedName>
        <fullName evidence="5">Zinc finger protein 800</fullName>
    </submittedName>
</protein>
<dbReference type="InterPro" id="IPR039149">
    <property type="entry name" value="ZNF800"/>
</dbReference>
<dbReference type="PROSITE" id="PS50157">
    <property type="entry name" value="ZINC_FINGER_C2H2_2"/>
    <property type="match status" value="3"/>
</dbReference>
<gene>
    <name evidence="5" type="primary">LOC108569923</name>
</gene>
<feature type="region of interest" description="Disordered" evidence="2">
    <location>
        <begin position="385"/>
        <end position="431"/>
    </location>
</feature>
<feature type="region of interest" description="Disordered" evidence="2">
    <location>
        <begin position="621"/>
        <end position="644"/>
    </location>
</feature>
<dbReference type="SMART" id="SM00355">
    <property type="entry name" value="ZnF_C2H2"/>
    <property type="match status" value="6"/>
</dbReference>
<organism evidence="4 5">
    <name type="scientific">Nicrophorus vespilloides</name>
    <name type="common">Boreal carrion beetle</name>
    <dbReference type="NCBI Taxonomy" id="110193"/>
    <lineage>
        <taxon>Eukaryota</taxon>
        <taxon>Metazoa</taxon>
        <taxon>Ecdysozoa</taxon>
        <taxon>Arthropoda</taxon>
        <taxon>Hexapoda</taxon>
        <taxon>Insecta</taxon>
        <taxon>Pterygota</taxon>
        <taxon>Neoptera</taxon>
        <taxon>Endopterygota</taxon>
        <taxon>Coleoptera</taxon>
        <taxon>Polyphaga</taxon>
        <taxon>Staphyliniformia</taxon>
        <taxon>Silphidae</taxon>
        <taxon>Nicrophorinae</taxon>
        <taxon>Nicrophorus</taxon>
    </lineage>
</organism>
<evidence type="ECO:0000256" key="2">
    <source>
        <dbReference type="SAM" id="MobiDB-lite"/>
    </source>
</evidence>
<dbReference type="Gene3D" id="3.30.160.60">
    <property type="entry name" value="Classic Zinc Finger"/>
    <property type="match status" value="2"/>
</dbReference>
<dbReference type="PANTHER" id="PTHR21020">
    <property type="entry name" value="ZINC FINGER PROTEIN 800"/>
    <property type="match status" value="1"/>
</dbReference>
<proteinExistence type="predicted"/>
<evidence type="ECO:0000259" key="3">
    <source>
        <dbReference type="PROSITE" id="PS50157"/>
    </source>
</evidence>
<evidence type="ECO:0000256" key="1">
    <source>
        <dbReference type="PROSITE-ProRule" id="PRU00042"/>
    </source>
</evidence>
<dbReference type="PROSITE" id="PS00028">
    <property type="entry name" value="ZINC_FINGER_C2H2_1"/>
    <property type="match status" value="2"/>
</dbReference>
<feature type="domain" description="C2H2-type" evidence="3">
    <location>
        <begin position="523"/>
        <end position="545"/>
    </location>
</feature>
<keyword evidence="1" id="KW-0479">Metal-binding</keyword>
<dbReference type="RefSeq" id="XP_017787183.1">
    <property type="nucleotide sequence ID" value="XM_017931694.1"/>
</dbReference>
<dbReference type="GeneID" id="108569923"/>
<name>A0ABM1NK33_NICVS</name>
<feature type="compositionally biased region" description="Basic and acidic residues" evidence="2">
    <location>
        <begin position="411"/>
        <end position="423"/>
    </location>
</feature>